<evidence type="ECO:0000256" key="1">
    <source>
        <dbReference type="SAM" id="MobiDB-lite"/>
    </source>
</evidence>
<reference evidence="2 3" key="1">
    <citation type="submission" date="2019-11" db="EMBL/GenBank/DDBJ databases">
        <title>Venturia inaequalis Genome Resource.</title>
        <authorList>
            <person name="Lichtner F.J."/>
        </authorList>
    </citation>
    <scope>NUCLEOTIDE SEQUENCE [LARGE SCALE GENOMIC DNA]</scope>
    <source>
        <strain evidence="2">Bline_iso_100314</strain>
    </source>
</reference>
<gene>
    <name evidence="2" type="ORF">BLS_002753</name>
</gene>
<evidence type="ECO:0000313" key="2">
    <source>
        <dbReference type="EMBL" id="KAE9975118.1"/>
    </source>
</evidence>
<dbReference type="AlphaFoldDB" id="A0A8H3UT02"/>
<protein>
    <submittedName>
        <fullName evidence="2">Uncharacterized protein</fullName>
    </submittedName>
</protein>
<organism evidence="2 3">
    <name type="scientific">Venturia inaequalis</name>
    <name type="common">Apple scab fungus</name>
    <dbReference type="NCBI Taxonomy" id="5025"/>
    <lineage>
        <taxon>Eukaryota</taxon>
        <taxon>Fungi</taxon>
        <taxon>Dikarya</taxon>
        <taxon>Ascomycota</taxon>
        <taxon>Pezizomycotina</taxon>
        <taxon>Dothideomycetes</taxon>
        <taxon>Pleosporomycetidae</taxon>
        <taxon>Venturiales</taxon>
        <taxon>Venturiaceae</taxon>
        <taxon>Venturia</taxon>
    </lineage>
</organism>
<sequence length="109" mass="12667">MTSHFFTPEYQSFDETEIPPSPPAAIKSSVDSETTQSDREELFWYGLCDKDRSWGQIMVAKLIEERAAHEESKQRLAAVEKECAKLKFIHRERTDDMMVMMGVLDDHRV</sequence>
<accession>A0A8H3UT02</accession>
<feature type="region of interest" description="Disordered" evidence="1">
    <location>
        <begin position="1"/>
        <end position="37"/>
    </location>
</feature>
<dbReference type="Proteomes" id="UP000433883">
    <property type="component" value="Unassembled WGS sequence"/>
</dbReference>
<name>A0A8H3UT02_VENIN</name>
<evidence type="ECO:0000313" key="3">
    <source>
        <dbReference type="Proteomes" id="UP000433883"/>
    </source>
</evidence>
<dbReference type="EMBL" id="WNWQ01000186">
    <property type="protein sequence ID" value="KAE9975118.1"/>
    <property type="molecule type" value="Genomic_DNA"/>
</dbReference>
<comment type="caution">
    <text evidence="2">The sequence shown here is derived from an EMBL/GenBank/DDBJ whole genome shotgun (WGS) entry which is preliminary data.</text>
</comment>
<proteinExistence type="predicted"/>